<proteinExistence type="predicted"/>
<protein>
    <submittedName>
        <fullName evidence="1">Uncharacterized protein</fullName>
    </submittedName>
</protein>
<gene>
    <name evidence="1" type="ORF">METZ01_LOCUS137739</name>
</gene>
<feature type="non-terminal residue" evidence="1">
    <location>
        <position position="76"/>
    </location>
</feature>
<dbReference type="AlphaFoldDB" id="A0A381Z6F5"/>
<dbReference type="EMBL" id="UINC01020148">
    <property type="protein sequence ID" value="SVA84885.1"/>
    <property type="molecule type" value="Genomic_DNA"/>
</dbReference>
<name>A0A381Z6F5_9ZZZZ</name>
<accession>A0A381Z6F5</accession>
<reference evidence="1" key="1">
    <citation type="submission" date="2018-05" db="EMBL/GenBank/DDBJ databases">
        <authorList>
            <person name="Lanie J.A."/>
            <person name="Ng W.-L."/>
            <person name="Kazmierczak K.M."/>
            <person name="Andrzejewski T.M."/>
            <person name="Davidsen T.M."/>
            <person name="Wayne K.J."/>
            <person name="Tettelin H."/>
            <person name="Glass J.I."/>
            <person name="Rusch D."/>
            <person name="Podicherti R."/>
            <person name="Tsui H.-C.T."/>
            <person name="Winkler M.E."/>
        </authorList>
    </citation>
    <scope>NUCLEOTIDE SEQUENCE</scope>
</reference>
<evidence type="ECO:0000313" key="1">
    <source>
        <dbReference type="EMBL" id="SVA84885.1"/>
    </source>
</evidence>
<sequence>MREPCAPCPGWTRYIAPDDPVTSIAWALWFSLMSSSDSMVALRPSIPFLFSSDNNWTCVSVNSHCCMHISILWSSC</sequence>
<organism evidence="1">
    <name type="scientific">marine metagenome</name>
    <dbReference type="NCBI Taxonomy" id="408172"/>
    <lineage>
        <taxon>unclassified sequences</taxon>
        <taxon>metagenomes</taxon>
        <taxon>ecological metagenomes</taxon>
    </lineage>
</organism>